<feature type="transmembrane region" description="Helical" evidence="7">
    <location>
        <begin position="541"/>
        <end position="561"/>
    </location>
</feature>
<reference evidence="8" key="1">
    <citation type="submission" date="2020-10" db="EMBL/GenBank/DDBJ databases">
        <authorList>
            <person name="Gilroy R."/>
        </authorList>
    </citation>
    <scope>NUCLEOTIDE SEQUENCE</scope>
    <source>
        <strain evidence="8">10037</strain>
    </source>
</reference>
<evidence type="ECO:0000256" key="7">
    <source>
        <dbReference type="SAM" id="Phobius"/>
    </source>
</evidence>
<feature type="region of interest" description="Disordered" evidence="6">
    <location>
        <begin position="256"/>
        <end position="281"/>
    </location>
</feature>
<evidence type="ECO:0000256" key="1">
    <source>
        <dbReference type="ARBA" id="ARBA00004651"/>
    </source>
</evidence>
<evidence type="ECO:0000256" key="2">
    <source>
        <dbReference type="ARBA" id="ARBA00022475"/>
    </source>
</evidence>
<feature type="transmembrane region" description="Helical" evidence="7">
    <location>
        <begin position="383"/>
        <end position="401"/>
    </location>
</feature>
<dbReference type="EMBL" id="JADIME010000022">
    <property type="protein sequence ID" value="MBO8464764.1"/>
    <property type="molecule type" value="Genomic_DNA"/>
</dbReference>
<evidence type="ECO:0000256" key="3">
    <source>
        <dbReference type="ARBA" id="ARBA00022692"/>
    </source>
</evidence>
<feature type="transmembrane region" description="Helical" evidence="7">
    <location>
        <begin position="146"/>
        <end position="162"/>
    </location>
</feature>
<dbReference type="InterPro" id="IPR018385">
    <property type="entry name" value="C4_dicarb_anaerob_car-like"/>
</dbReference>
<feature type="transmembrane region" description="Helical" evidence="7">
    <location>
        <begin position="413"/>
        <end position="431"/>
    </location>
</feature>
<feature type="transmembrane region" description="Helical" evidence="7">
    <location>
        <begin position="355"/>
        <end position="377"/>
    </location>
</feature>
<organism evidence="8 9">
    <name type="scientific">Candidatus Merdivivens pullistercoris</name>
    <dbReference type="NCBI Taxonomy" id="2840873"/>
    <lineage>
        <taxon>Bacteria</taxon>
        <taxon>Pseudomonadati</taxon>
        <taxon>Bacteroidota</taxon>
        <taxon>Bacteroidia</taxon>
        <taxon>Bacteroidales</taxon>
        <taxon>Muribaculaceae</taxon>
        <taxon>Muribaculaceae incertae sedis</taxon>
        <taxon>Candidatus Merdivivens</taxon>
    </lineage>
</organism>
<evidence type="ECO:0000313" key="8">
    <source>
        <dbReference type="EMBL" id="MBO8464764.1"/>
    </source>
</evidence>
<sequence>MGSFLKKLKVPNTYVIIFSIILLCAVATWFVPGGEYVETVAADGGEVLEFRETQSVPQTWQVFSALFTGFGQQAGIIVFVLIIGGAFWVVNSTKAVDGGILSFINFAKSLEKYRFFRKIGVGNIVIVLIMLLFGLFGAVFGMSEETIAFVVIVVPLAISLGYDSIVGLCMVYLAAHVGFAGAMLNPFTIGIAQDMAGLPLFSGIEYRTFCWVVLMAFAIVFVLWYAARVKRNPARSVMYEADGYWRNSLNAGAGTGTGASESAAVSESDGAHGGAGGETSVREHAGKRAGHAGKRAWAVFVLVLASILLFSAYYAHSCTIRIGESEYHAPWLMWVAAGLFALSSFFALRSSSRSFILNLLWFTIIFLIIGVMGYGWYITEISALFLALAIASGIAAGYTPDNIVKEFMTGAKDIFSAALVIGLAAGIITILEDGRIIDTILHSLEEGLDGSGKAGALASMYGIQAVINLAIPSASAKAALTMPIMAPFSDLIGLSRQATVLAFQFGDGFTNMITPCSGVLLAALSVARIPYAKWFKWVWKFILALLLLGFLLLLPPLFMALPGF</sequence>
<dbReference type="AlphaFoldDB" id="A0A9D9N964"/>
<dbReference type="Proteomes" id="UP000823597">
    <property type="component" value="Unassembled WGS sequence"/>
</dbReference>
<comment type="subcellular location">
    <subcellularLocation>
        <location evidence="1">Cell membrane</location>
        <topology evidence="1">Multi-pass membrane protein</topology>
    </subcellularLocation>
</comment>
<keyword evidence="2" id="KW-1003">Cell membrane</keyword>
<protein>
    <submittedName>
        <fullName evidence="8">YfcC family protein</fullName>
    </submittedName>
</protein>
<evidence type="ECO:0000256" key="4">
    <source>
        <dbReference type="ARBA" id="ARBA00022989"/>
    </source>
</evidence>
<dbReference type="Pfam" id="PF03606">
    <property type="entry name" value="DcuC"/>
    <property type="match status" value="2"/>
</dbReference>
<evidence type="ECO:0000256" key="5">
    <source>
        <dbReference type="ARBA" id="ARBA00023136"/>
    </source>
</evidence>
<feature type="transmembrane region" description="Helical" evidence="7">
    <location>
        <begin position="296"/>
        <end position="316"/>
    </location>
</feature>
<feature type="transmembrane region" description="Helical" evidence="7">
    <location>
        <begin position="12"/>
        <end position="31"/>
    </location>
</feature>
<feature type="transmembrane region" description="Helical" evidence="7">
    <location>
        <begin position="169"/>
        <end position="192"/>
    </location>
</feature>
<proteinExistence type="predicted"/>
<feature type="transmembrane region" description="Helical" evidence="7">
    <location>
        <begin position="509"/>
        <end position="529"/>
    </location>
</feature>
<comment type="caution">
    <text evidence="8">The sequence shown here is derived from an EMBL/GenBank/DDBJ whole genome shotgun (WGS) entry which is preliminary data.</text>
</comment>
<reference evidence="8" key="2">
    <citation type="journal article" date="2021" name="PeerJ">
        <title>Extensive microbial diversity within the chicken gut microbiome revealed by metagenomics and culture.</title>
        <authorList>
            <person name="Gilroy R."/>
            <person name="Ravi A."/>
            <person name="Getino M."/>
            <person name="Pursley I."/>
            <person name="Horton D.L."/>
            <person name="Alikhan N.F."/>
            <person name="Baker D."/>
            <person name="Gharbi K."/>
            <person name="Hall N."/>
            <person name="Watson M."/>
            <person name="Adriaenssens E.M."/>
            <person name="Foster-Nyarko E."/>
            <person name="Jarju S."/>
            <person name="Secka A."/>
            <person name="Antonio M."/>
            <person name="Oren A."/>
            <person name="Chaudhuri R.R."/>
            <person name="La Ragione R."/>
            <person name="Hildebrand F."/>
            <person name="Pallen M.J."/>
        </authorList>
    </citation>
    <scope>NUCLEOTIDE SEQUENCE</scope>
    <source>
        <strain evidence="8">10037</strain>
    </source>
</reference>
<feature type="transmembrane region" description="Helical" evidence="7">
    <location>
        <begin position="204"/>
        <end position="226"/>
    </location>
</feature>
<accession>A0A9D9N964</accession>
<dbReference type="PANTHER" id="PTHR43652:SF2">
    <property type="entry name" value="BASIC AMINO ACID ANTIPORTER YFCC-RELATED"/>
    <property type="match status" value="1"/>
</dbReference>
<dbReference type="InterPro" id="IPR051679">
    <property type="entry name" value="DASS-Related_Transporters"/>
</dbReference>
<evidence type="ECO:0000313" key="9">
    <source>
        <dbReference type="Proteomes" id="UP000823597"/>
    </source>
</evidence>
<name>A0A9D9N964_9BACT</name>
<feature type="transmembrane region" description="Helical" evidence="7">
    <location>
        <begin position="119"/>
        <end position="140"/>
    </location>
</feature>
<feature type="transmembrane region" description="Helical" evidence="7">
    <location>
        <begin position="328"/>
        <end position="348"/>
    </location>
</feature>
<keyword evidence="5 7" id="KW-0472">Membrane</keyword>
<dbReference type="PANTHER" id="PTHR43652">
    <property type="entry name" value="BASIC AMINO ACID ANTIPORTER YFCC-RELATED"/>
    <property type="match status" value="1"/>
</dbReference>
<keyword evidence="3 7" id="KW-0812">Transmembrane</keyword>
<feature type="compositionally biased region" description="Low complexity" evidence="6">
    <location>
        <begin position="258"/>
        <end position="268"/>
    </location>
</feature>
<keyword evidence="4 7" id="KW-1133">Transmembrane helix</keyword>
<feature type="transmembrane region" description="Helical" evidence="7">
    <location>
        <begin position="70"/>
        <end position="90"/>
    </location>
</feature>
<dbReference type="GO" id="GO:0005886">
    <property type="term" value="C:plasma membrane"/>
    <property type="evidence" value="ECO:0007669"/>
    <property type="project" value="UniProtKB-SubCell"/>
</dbReference>
<gene>
    <name evidence="8" type="ORF">IAB93_02050</name>
</gene>
<evidence type="ECO:0000256" key="6">
    <source>
        <dbReference type="SAM" id="MobiDB-lite"/>
    </source>
</evidence>